<comment type="caution">
    <text evidence="1">The sequence shown here is derived from an EMBL/GenBank/DDBJ whole genome shotgun (WGS) entry which is preliminary data.</text>
</comment>
<accession>A0ABN1JB18</accession>
<sequence length="116" mass="13608">MLRPTIEISSILYYQLNIDSIIEKYCINKERPKLNCNGKCYLMTQMKMSSMADNNNTEASIPILEAFLPLFFEDNTLSIESVPNFQFSLQKNWKPINWHLKDISKVIDHPPEIYFS</sequence>
<proteinExistence type="predicted"/>
<dbReference type="Proteomes" id="UP001501758">
    <property type="component" value="Unassembled WGS sequence"/>
</dbReference>
<gene>
    <name evidence="1" type="ORF">GCM10009430_48990</name>
</gene>
<evidence type="ECO:0000313" key="1">
    <source>
        <dbReference type="EMBL" id="GAA0734122.1"/>
    </source>
</evidence>
<organism evidence="1 2">
    <name type="scientific">Aquimarina litoralis</name>
    <dbReference type="NCBI Taxonomy" id="584605"/>
    <lineage>
        <taxon>Bacteria</taxon>
        <taxon>Pseudomonadati</taxon>
        <taxon>Bacteroidota</taxon>
        <taxon>Flavobacteriia</taxon>
        <taxon>Flavobacteriales</taxon>
        <taxon>Flavobacteriaceae</taxon>
        <taxon>Aquimarina</taxon>
    </lineage>
</organism>
<evidence type="ECO:0000313" key="2">
    <source>
        <dbReference type="Proteomes" id="UP001501758"/>
    </source>
</evidence>
<protein>
    <submittedName>
        <fullName evidence="1">Uncharacterized protein</fullName>
    </submittedName>
</protein>
<name>A0ABN1JB18_9FLAO</name>
<dbReference type="EMBL" id="BAAAGE010000009">
    <property type="protein sequence ID" value="GAA0734122.1"/>
    <property type="molecule type" value="Genomic_DNA"/>
</dbReference>
<keyword evidence="2" id="KW-1185">Reference proteome</keyword>
<reference evidence="1 2" key="1">
    <citation type="journal article" date="2019" name="Int. J. Syst. Evol. Microbiol.">
        <title>The Global Catalogue of Microorganisms (GCM) 10K type strain sequencing project: providing services to taxonomists for standard genome sequencing and annotation.</title>
        <authorList>
            <consortium name="The Broad Institute Genomics Platform"/>
            <consortium name="The Broad Institute Genome Sequencing Center for Infectious Disease"/>
            <person name="Wu L."/>
            <person name="Ma J."/>
        </authorList>
    </citation>
    <scope>NUCLEOTIDE SEQUENCE [LARGE SCALE GENOMIC DNA]</scope>
    <source>
        <strain evidence="1 2">JCM 15974</strain>
    </source>
</reference>